<evidence type="ECO:0000256" key="2">
    <source>
        <dbReference type="ARBA" id="ARBA00008959"/>
    </source>
</evidence>
<dbReference type="Gene3D" id="1.20.272.10">
    <property type="match status" value="1"/>
</dbReference>
<dbReference type="PANTHER" id="PTHR13779:SF7">
    <property type="entry name" value="ATPASE WRNIP1"/>
    <property type="match status" value="1"/>
</dbReference>
<dbReference type="Gene3D" id="3.40.50.300">
    <property type="entry name" value="P-loop containing nucleotide triphosphate hydrolases"/>
    <property type="match status" value="1"/>
</dbReference>
<comment type="function">
    <text evidence="1">DNA-dependent ATPase that plays important roles in cellular responses to stalled DNA replication processes.</text>
</comment>
<protein>
    <submittedName>
        <fullName evidence="7">Replication-associated recombination protein A</fullName>
    </submittedName>
</protein>
<keyword evidence="4" id="KW-0547">Nucleotide-binding</keyword>
<dbReference type="GO" id="GO:0003677">
    <property type="term" value="F:DNA binding"/>
    <property type="evidence" value="ECO:0007669"/>
    <property type="project" value="InterPro"/>
</dbReference>
<dbReference type="KEGG" id="afx:JZ786_16725"/>
<sequence>MDLFELADERDQTDAAPLAFRMRPRSLDEFVGQEDIAGPGTLLHRAIEADRLSSVIFYGPPGTGKTTLAQVIAQSTKARFMTLNAVSAGVADIREVVRTAQDERAMYKRKTVLFIDEIHRFNKAQQDALLPYVEQGLITLIGATTENPYFQVNPALVSRSHVFHLQALHPSALDTLVDRALSDEERGLGLMHARVTSEAKDVLVRGCGGDARRLLNALELAVLSSGVQADGTVVVTKEDALASMQERQVVYDTAGDEHYDTISAFIKSVRGSDPDAAVLWLAKMLAAGEDPRFIARRLMISASEDVGNADPMGLVIATSALTAVQHIGMPEARIILAQVTTYLASAQKSNAAYKAVNAALSDIENGLSLTVPPHLRGTGYQGAAKLGSGIGYKYPHDYPGHTVEQNYWPVGVEAKKYYQERTDLTK</sequence>
<dbReference type="InterPro" id="IPR021886">
    <property type="entry name" value="MgsA_C"/>
</dbReference>
<dbReference type="FunFam" id="1.20.272.10:FF:000001">
    <property type="entry name" value="Putative AAA family ATPase"/>
    <property type="match status" value="1"/>
</dbReference>
<dbReference type="Pfam" id="PF16193">
    <property type="entry name" value="AAA_assoc_2"/>
    <property type="match status" value="1"/>
</dbReference>
<feature type="domain" description="AAA+ ATPase" evidence="6">
    <location>
        <begin position="51"/>
        <end position="168"/>
    </location>
</feature>
<evidence type="ECO:0000256" key="5">
    <source>
        <dbReference type="ARBA" id="ARBA00022840"/>
    </source>
</evidence>
<evidence type="ECO:0000256" key="1">
    <source>
        <dbReference type="ARBA" id="ARBA00002393"/>
    </source>
</evidence>
<proteinExistence type="inferred from homology"/>
<dbReference type="Pfam" id="PF12002">
    <property type="entry name" value="MgsA_C"/>
    <property type="match status" value="1"/>
</dbReference>
<evidence type="ECO:0000256" key="3">
    <source>
        <dbReference type="ARBA" id="ARBA00022705"/>
    </source>
</evidence>
<dbReference type="GO" id="GO:0005524">
    <property type="term" value="F:ATP binding"/>
    <property type="evidence" value="ECO:0007669"/>
    <property type="project" value="UniProtKB-KW"/>
</dbReference>
<dbReference type="SUPFAM" id="SSF48019">
    <property type="entry name" value="post-AAA+ oligomerization domain-like"/>
    <property type="match status" value="1"/>
</dbReference>
<dbReference type="GO" id="GO:0016887">
    <property type="term" value="F:ATP hydrolysis activity"/>
    <property type="evidence" value="ECO:0007669"/>
    <property type="project" value="InterPro"/>
</dbReference>
<dbReference type="PANTHER" id="PTHR13779">
    <property type="entry name" value="WERNER HELICASE-INTERACTING PROTEIN 1 FAMILY MEMBER"/>
    <property type="match status" value="1"/>
</dbReference>
<dbReference type="InterPro" id="IPR027417">
    <property type="entry name" value="P-loop_NTPase"/>
</dbReference>
<dbReference type="Pfam" id="PF00004">
    <property type="entry name" value="AAA"/>
    <property type="match status" value="1"/>
</dbReference>
<evidence type="ECO:0000256" key="4">
    <source>
        <dbReference type="ARBA" id="ARBA00022741"/>
    </source>
</evidence>
<keyword evidence="3" id="KW-0235">DNA replication</keyword>
<dbReference type="AlphaFoldDB" id="A0A9X7VYQ0"/>
<dbReference type="InterPro" id="IPR032423">
    <property type="entry name" value="AAA_assoc_2"/>
</dbReference>
<dbReference type="GO" id="GO:0017116">
    <property type="term" value="F:single-stranded DNA helicase activity"/>
    <property type="evidence" value="ECO:0007669"/>
    <property type="project" value="TreeGrafter"/>
</dbReference>
<comment type="similarity">
    <text evidence="2">Belongs to the AAA ATPase family. RarA/MGS1/WRNIP1 subfamily.</text>
</comment>
<dbReference type="EMBL" id="CP071182">
    <property type="protein sequence ID" value="QSO46148.1"/>
    <property type="molecule type" value="Genomic_DNA"/>
</dbReference>
<dbReference type="Gene3D" id="1.10.8.60">
    <property type="match status" value="1"/>
</dbReference>
<dbReference type="InterPro" id="IPR003959">
    <property type="entry name" value="ATPase_AAA_core"/>
</dbReference>
<dbReference type="RefSeq" id="WP_206655518.1">
    <property type="nucleotide sequence ID" value="NZ_CP071182.1"/>
</dbReference>
<dbReference type="InterPro" id="IPR008921">
    <property type="entry name" value="DNA_pol3_clamp-load_cplx_C"/>
</dbReference>
<dbReference type="CDD" id="cd18139">
    <property type="entry name" value="HLD_clamp_RarA"/>
    <property type="match status" value="1"/>
</dbReference>
<dbReference type="GO" id="GO:0000731">
    <property type="term" value="P:DNA synthesis involved in DNA repair"/>
    <property type="evidence" value="ECO:0007669"/>
    <property type="project" value="TreeGrafter"/>
</dbReference>
<reference evidence="7 8" key="1">
    <citation type="submission" date="2021-02" db="EMBL/GenBank/DDBJ databases">
        <title>Alicyclobacillus curvatus sp. nov. and Alicyclobacillus mengziensis sp. nov., two acidophilic bacteria isolated from acid mine drainage.</title>
        <authorList>
            <person name="Huang Y."/>
        </authorList>
    </citation>
    <scope>NUCLEOTIDE SEQUENCE [LARGE SCALE GENOMIC DNA]</scope>
    <source>
        <strain evidence="7 8">S30H14</strain>
    </source>
</reference>
<evidence type="ECO:0000313" key="8">
    <source>
        <dbReference type="Proteomes" id="UP000663505"/>
    </source>
</evidence>
<dbReference type="FunFam" id="3.40.50.300:FF:000137">
    <property type="entry name" value="Replication-associated recombination protein A"/>
    <property type="match status" value="1"/>
</dbReference>
<dbReference type="GO" id="GO:0008047">
    <property type="term" value="F:enzyme activator activity"/>
    <property type="evidence" value="ECO:0007669"/>
    <property type="project" value="TreeGrafter"/>
</dbReference>
<dbReference type="InterPro" id="IPR051314">
    <property type="entry name" value="AAA_ATPase_RarA/MGS1/WRNIP1"/>
</dbReference>
<accession>A0A9X7VYQ0</accession>
<gene>
    <name evidence="7" type="ORF">JZ786_16725</name>
</gene>
<dbReference type="SMART" id="SM00382">
    <property type="entry name" value="AAA"/>
    <property type="match status" value="1"/>
</dbReference>
<name>A0A9X7VYQ0_9BACL</name>
<dbReference type="Proteomes" id="UP000663505">
    <property type="component" value="Chromosome"/>
</dbReference>
<dbReference type="Gene3D" id="1.10.3710.10">
    <property type="entry name" value="DNA polymerase III clamp loader subunits, C-terminal domain"/>
    <property type="match status" value="1"/>
</dbReference>
<dbReference type="InterPro" id="IPR003593">
    <property type="entry name" value="AAA+_ATPase"/>
</dbReference>
<organism evidence="7 8">
    <name type="scientific">Alicyclobacillus mengziensis</name>
    <dbReference type="NCBI Taxonomy" id="2931921"/>
    <lineage>
        <taxon>Bacteria</taxon>
        <taxon>Bacillati</taxon>
        <taxon>Bacillota</taxon>
        <taxon>Bacilli</taxon>
        <taxon>Bacillales</taxon>
        <taxon>Alicyclobacillaceae</taxon>
        <taxon>Alicyclobacillus</taxon>
    </lineage>
</organism>
<evidence type="ECO:0000259" key="6">
    <source>
        <dbReference type="SMART" id="SM00382"/>
    </source>
</evidence>
<dbReference type="SUPFAM" id="SSF52540">
    <property type="entry name" value="P-loop containing nucleoside triphosphate hydrolases"/>
    <property type="match status" value="1"/>
</dbReference>
<keyword evidence="5" id="KW-0067">ATP-binding</keyword>
<keyword evidence="8" id="KW-1185">Reference proteome</keyword>
<dbReference type="CDD" id="cd00009">
    <property type="entry name" value="AAA"/>
    <property type="match status" value="1"/>
</dbReference>
<evidence type="ECO:0000313" key="7">
    <source>
        <dbReference type="EMBL" id="QSO46148.1"/>
    </source>
</evidence>
<dbReference type="GO" id="GO:0006261">
    <property type="term" value="P:DNA-templated DNA replication"/>
    <property type="evidence" value="ECO:0007669"/>
    <property type="project" value="TreeGrafter"/>
</dbReference>